<accession>A0A6A5U5E4</accession>
<dbReference type="EMBL" id="ML976984">
    <property type="protein sequence ID" value="KAF1959530.1"/>
    <property type="molecule type" value="Genomic_DNA"/>
</dbReference>
<reference evidence="2" key="1">
    <citation type="journal article" date="2020" name="Stud. Mycol.">
        <title>101 Dothideomycetes genomes: a test case for predicting lifestyles and emergence of pathogens.</title>
        <authorList>
            <person name="Haridas S."/>
            <person name="Albert R."/>
            <person name="Binder M."/>
            <person name="Bloem J."/>
            <person name="Labutti K."/>
            <person name="Salamov A."/>
            <person name="Andreopoulos B."/>
            <person name="Baker S."/>
            <person name="Barry K."/>
            <person name="Bills G."/>
            <person name="Bluhm B."/>
            <person name="Cannon C."/>
            <person name="Castanera R."/>
            <person name="Culley D."/>
            <person name="Daum C."/>
            <person name="Ezra D."/>
            <person name="Gonzalez J."/>
            <person name="Henrissat B."/>
            <person name="Kuo A."/>
            <person name="Liang C."/>
            <person name="Lipzen A."/>
            <person name="Lutzoni F."/>
            <person name="Magnuson J."/>
            <person name="Mondo S."/>
            <person name="Nolan M."/>
            <person name="Ohm R."/>
            <person name="Pangilinan J."/>
            <person name="Park H.-J."/>
            <person name="Ramirez L."/>
            <person name="Alfaro M."/>
            <person name="Sun H."/>
            <person name="Tritt A."/>
            <person name="Yoshinaga Y."/>
            <person name="Zwiers L.-H."/>
            <person name="Turgeon B."/>
            <person name="Goodwin S."/>
            <person name="Spatafora J."/>
            <person name="Crous P."/>
            <person name="Grigoriev I."/>
        </authorList>
    </citation>
    <scope>NUCLEOTIDE SEQUENCE</scope>
    <source>
        <strain evidence="2">CBS 675.92</strain>
    </source>
</reference>
<feature type="compositionally biased region" description="Polar residues" evidence="1">
    <location>
        <begin position="225"/>
        <end position="242"/>
    </location>
</feature>
<evidence type="ECO:0000313" key="3">
    <source>
        <dbReference type="Proteomes" id="UP000800035"/>
    </source>
</evidence>
<name>A0A6A5U5E4_9PLEO</name>
<feature type="compositionally biased region" description="Low complexity" evidence="1">
    <location>
        <begin position="196"/>
        <end position="224"/>
    </location>
</feature>
<feature type="region of interest" description="Disordered" evidence="1">
    <location>
        <begin position="196"/>
        <end position="284"/>
    </location>
</feature>
<evidence type="ECO:0000256" key="1">
    <source>
        <dbReference type="SAM" id="MobiDB-lite"/>
    </source>
</evidence>
<sequence>MTSRIEPINYPRDAFVERLQGPSVQITIITNATNPHTYTLPQNLVTRDSKFFVEEIARLDNANGSKTSSSPNVYKIPLITLKNVDNFIFGLYLRYLYYGHYPTDPDYNPTFGPGSINVAAVNPPTTTASGPTPARTHSIGLIPLHFRAWVFGASIRSPRFQNFVIQHIYKGIGVQFSLTPRLVAYVWMSRAQKASNATATSTSATATATNTTSNNGNPAPTSSTKTTNNNGDAPSTSSPTKATNNDNVPSTPNPNNNDTTSSSTSSSSTPSPPKPTASTAPTTITVPENALLKLVLDFLTAHWNAPTNHVARMPSLAPLWTEMFAKLPELHIVVLTGQLEGRRIQNLQSYWVEPSVMRANRVPTTGGVGGGANTQGQGMPSGTGTLTTTTVMGDRQKQKQMQRPGPDPRIPQTINKAQPSPNIPPGSTLLAFGLVLRDSEGRLRRRTGSPPEELEDRDPVESPGVIQANARYAAMVLQSPMRSPPKHSASPLEGHVGKKGKIGEDEQESEEEDEMEDGYDAEDTQETADVGETEGVYDAEDHPEDADMNEE</sequence>
<dbReference type="OrthoDB" id="1022638at2759"/>
<protein>
    <submittedName>
        <fullName evidence="2">Uncharacterized protein</fullName>
    </submittedName>
</protein>
<feature type="compositionally biased region" description="Acidic residues" evidence="1">
    <location>
        <begin position="505"/>
        <end position="551"/>
    </location>
</feature>
<feature type="region of interest" description="Disordered" evidence="1">
    <location>
        <begin position="369"/>
        <end position="428"/>
    </location>
</feature>
<keyword evidence="3" id="KW-1185">Reference proteome</keyword>
<dbReference type="AlphaFoldDB" id="A0A6A5U5E4"/>
<dbReference type="Proteomes" id="UP000800035">
    <property type="component" value="Unassembled WGS sequence"/>
</dbReference>
<evidence type="ECO:0000313" key="2">
    <source>
        <dbReference type="EMBL" id="KAF1959530.1"/>
    </source>
</evidence>
<proteinExistence type="predicted"/>
<feature type="region of interest" description="Disordered" evidence="1">
    <location>
        <begin position="441"/>
        <end position="463"/>
    </location>
</feature>
<feature type="region of interest" description="Disordered" evidence="1">
    <location>
        <begin position="480"/>
        <end position="551"/>
    </location>
</feature>
<feature type="compositionally biased region" description="Low complexity" evidence="1">
    <location>
        <begin position="243"/>
        <end position="269"/>
    </location>
</feature>
<gene>
    <name evidence="2" type="ORF">CC80DRAFT_583997</name>
</gene>
<organism evidence="2 3">
    <name type="scientific">Byssothecium circinans</name>
    <dbReference type="NCBI Taxonomy" id="147558"/>
    <lineage>
        <taxon>Eukaryota</taxon>
        <taxon>Fungi</taxon>
        <taxon>Dikarya</taxon>
        <taxon>Ascomycota</taxon>
        <taxon>Pezizomycotina</taxon>
        <taxon>Dothideomycetes</taxon>
        <taxon>Pleosporomycetidae</taxon>
        <taxon>Pleosporales</taxon>
        <taxon>Massarineae</taxon>
        <taxon>Massarinaceae</taxon>
        <taxon>Byssothecium</taxon>
    </lineage>
</organism>
<feature type="compositionally biased region" description="Low complexity" evidence="1">
    <location>
        <begin position="374"/>
        <end position="390"/>
    </location>
</feature>